<dbReference type="CDD" id="cd05483">
    <property type="entry name" value="retropepsin_like_bacteria"/>
    <property type="match status" value="1"/>
</dbReference>
<dbReference type="RefSeq" id="WP_111457039.1">
    <property type="nucleotide sequence ID" value="NZ_QFYP01000001.1"/>
</dbReference>
<dbReference type="InterPro" id="IPR034122">
    <property type="entry name" value="Retropepsin-like_bacterial"/>
</dbReference>
<keyword evidence="2" id="KW-1185">Reference proteome</keyword>
<name>A0A328B1F4_9CAUL</name>
<reference evidence="2" key="1">
    <citation type="submission" date="2018-05" db="EMBL/GenBank/DDBJ databases">
        <authorList>
            <person name="Li X."/>
        </authorList>
    </citation>
    <scope>NUCLEOTIDE SEQUENCE [LARGE SCALE GENOMIC DNA]</scope>
    <source>
        <strain evidence="2">HKS-05</strain>
    </source>
</reference>
<dbReference type="EMBL" id="QFYP01000001">
    <property type="protein sequence ID" value="RAK59746.1"/>
    <property type="molecule type" value="Genomic_DNA"/>
</dbReference>
<dbReference type="Gene3D" id="2.40.70.10">
    <property type="entry name" value="Acid Proteases"/>
    <property type="match status" value="2"/>
</dbReference>
<dbReference type="AlphaFoldDB" id="A0A328B1F4"/>
<comment type="caution">
    <text evidence="1">The sequence shown here is derived from an EMBL/GenBank/DDBJ whole genome shotgun (WGS) entry which is preliminary data.</text>
</comment>
<dbReference type="InterPro" id="IPR021109">
    <property type="entry name" value="Peptidase_aspartic_dom_sf"/>
</dbReference>
<organism evidence="1 2">
    <name type="scientific">Phenylobacterium hankyongense</name>
    <dbReference type="NCBI Taxonomy" id="1813876"/>
    <lineage>
        <taxon>Bacteria</taxon>
        <taxon>Pseudomonadati</taxon>
        <taxon>Pseudomonadota</taxon>
        <taxon>Alphaproteobacteria</taxon>
        <taxon>Caulobacterales</taxon>
        <taxon>Caulobacteraceae</taxon>
        <taxon>Phenylobacterium</taxon>
    </lineage>
</organism>
<proteinExistence type="predicted"/>
<evidence type="ECO:0000313" key="1">
    <source>
        <dbReference type="EMBL" id="RAK59746.1"/>
    </source>
</evidence>
<evidence type="ECO:0000313" key="2">
    <source>
        <dbReference type="Proteomes" id="UP000249842"/>
    </source>
</evidence>
<dbReference type="SUPFAM" id="SSF50630">
    <property type="entry name" value="Acid proteases"/>
    <property type="match status" value="2"/>
</dbReference>
<gene>
    <name evidence="1" type="ORF">DJ021_07985</name>
</gene>
<dbReference type="OrthoDB" id="107347at2"/>
<dbReference type="Pfam" id="PF13650">
    <property type="entry name" value="Asp_protease_2"/>
    <property type="match status" value="2"/>
</dbReference>
<dbReference type="Proteomes" id="UP000249842">
    <property type="component" value="Unassembled WGS sequence"/>
</dbReference>
<accession>A0A328B1F4</accession>
<protein>
    <submittedName>
        <fullName evidence="1">Peptidase aspartic</fullName>
    </submittedName>
</protein>
<sequence length="326" mass="33853">MIVRRTAGPNRRVVLSQLVALGAGAAGFLAVRHQQHWPIPEVAFAGGGPSTGWLALPATGGLIDLPAMVNGAHLRAIVDSGAQYSAIDADLARRLRLPSATPLPMLAFGVSGQPSVTRAVRADVDLGALRLRGLRAATLNLKPLSGLTRQPFSLLLGRDFLRAVVVDADFPRGRAAFLRPDAWRPSPDAVPAAVRSVDGALMVRVGVEDAAPVEVLLDTGATGALALSEAAAAAAGLLDGRPLRPAQSVTLGGVGDDRVALARRIVFAGADLRNVEVQIFTPAPHAPIPSGLIGLGVLRRFRVVLDHAGGRLFLTGPSSPRRRPAG</sequence>